<organism evidence="1 2">
    <name type="scientific">Tritrichomonas musculus</name>
    <dbReference type="NCBI Taxonomy" id="1915356"/>
    <lineage>
        <taxon>Eukaryota</taxon>
        <taxon>Metamonada</taxon>
        <taxon>Parabasalia</taxon>
        <taxon>Tritrichomonadida</taxon>
        <taxon>Tritrichomonadidae</taxon>
        <taxon>Tritrichomonas</taxon>
    </lineage>
</organism>
<dbReference type="Proteomes" id="UP001470230">
    <property type="component" value="Unassembled WGS sequence"/>
</dbReference>
<gene>
    <name evidence="1" type="ORF">M9Y10_006819</name>
</gene>
<sequence length="276" mass="32881">MNKSYNFFINDRKFTVNFDLVFANKIGTKISTELYNSGEYFVQSKVTDQIFEIFLNFLIGKTDYPEVDANDYYDFLILSNEFNNVLYNYLSKKEFDNICKESYIKKAKLEDNVDKHLIEDYIASNLDYYLAFYAKEMSEIPCTTLYNIFQHKNRVLNNQERAYQFLKQIFEGTKSGFHNEKSICILFETLDSTKIDEESLKESIEKRQERFGFAPIMNSSYFTEYRESFQNLMKLQQETLMIMKQQQELNAKKQNEMMIEIKTISQSIKTIENKID</sequence>
<accession>A0ABR2JF68</accession>
<protein>
    <recommendedName>
        <fullName evidence="3">BTB domain-containing protein</fullName>
    </recommendedName>
</protein>
<evidence type="ECO:0000313" key="2">
    <source>
        <dbReference type="Proteomes" id="UP001470230"/>
    </source>
</evidence>
<dbReference type="EMBL" id="JAPFFF010000012">
    <property type="protein sequence ID" value="KAK8876601.1"/>
    <property type="molecule type" value="Genomic_DNA"/>
</dbReference>
<evidence type="ECO:0008006" key="3">
    <source>
        <dbReference type="Google" id="ProtNLM"/>
    </source>
</evidence>
<name>A0ABR2JF68_9EUKA</name>
<evidence type="ECO:0000313" key="1">
    <source>
        <dbReference type="EMBL" id="KAK8876601.1"/>
    </source>
</evidence>
<reference evidence="1 2" key="1">
    <citation type="submission" date="2024-04" db="EMBL/GenBank/DDBJ databases">
        <title>Tritrichomonas musculus Genome.</title>
        <authorList>
            <person name="Alves-Ferreira E."/>
            <person name="Grigg M."/>
            <person name="Lorenzi H."/>
            <person name="Galac M."/>
        </authorList>
    </citation>
    <scope>NUCLEOTIDE SEQUENCE [LARGE SCALE GENOMIC DNA]</scope>
    <source>
        <strain evidence="1 2">EAF2021</strain>
    </source>
</reference>
<comment type="caution">
    <text evidence="1">The sequence shown here is derived from an EMBL/GenBank/DDBJ whole genome shotgun (WGS) entry which is preliminary data.</text>
</comment>
<proteinExistence type="predicted"/>
<keyword evidence="2" id="KW-1185">Reference proteome</keyword>